<dbReference type="SUPFAM" id="SSF53850">
    <property type="entry name" value="Periplasmic binding protein-like II"/>
    <property type="match status" value="1"/>
</dbReference>
<evidence type="ECO:0000256" key="3">
    <source>
        <dbReference type="ARBA" id="ARBA00023125"/>
    </source>
</evidence>
<comment type="caution">
    <text evidence="7">The sequence shown here is derived from an EMBL/GenBank/DDBJ whole genome shotgun (WGS) entry which is preliminary data.</text>
</comment>
<protein>
    <submittedName>
        <fullName evidence="7">LysR family hydrogen peroxide-inducible transcriptional activator</fullName>
    </submittedName>
</protein>
<dbReference type="OrthoDB" id="9775392at2"/>
<feature type="domain" description="HTH lysR-type" evidence="6">
    <location>
        <begin position="1"/>
        <end position="58"/>
    </location>
</feature>
<dbReference type="FunFam" id="1.10.10.10:FF:000001">
    <property type="entry name" value="LysR family transcriptional regulator"/>
    <property type="match status" value="1"/>
</dbReference>
<dbReference type="Proteomes" id="UP000295830">
    <property type="component" value="Unassembled WGS sequence"/>
</dbReference>
<evidence type="ECO:0000256" key="5">
    <source>
        <dbReference type="ARBA" id="ARBA00023163"/>
    </source>
</evidence>
<dbReference type="GO" id="GO:0032993">
    <property type="term" value="C:protein-DNA complex"/>
    <property type="evidence" value="ECO:0007669"/>
    <property type="project" value="TreeGrafter"/>
</dbReference>
<dbReference type="RefSeq" id="WP_133734877.1">
    <property type="nucleotide sequence ID" value="NZ_SOAX01000001.1"/>
</dbReference>
<dbReference type="InterPro" id="IPR036388">
    <property type="entry name" value="WH-like_DNA-bd_sf"/>
</dbReference>
<dbReference type="InterPro" id="IPR000847">
    <property type="entry name" value="LysR_HTH_N"/>
</dbReference>
<dbReference type="PANTHER" id="PTHR30346:SF26">
    <property type="entry name" value="HYDROGEN PEROXIDE-INDUCIBLE GENES ACTIVATOR"/>
    <property type="match status" value="1"/>
</dbReference>
<keyword evidence="3" id="KW-0238">DNA-binding</keyword>
<gene>
    <name evidence="7" type="ORF">DES49_0612</name>
</gene>
<dbReference type="GO" id="GO:0003700">
    <property type="term" value="F:DNA-binding transcription factor activity"/>
    <property type="evidence" value="ECO:0007669"/>
    <property type="project" value="InterPro"/>
</dbReference>
<keyword evidence="5" id="KW-0804">Transcription</keyword>
<dbReference type="EMBL" id="SOAX01000001">
    <property type="protein sequence ID" value="TDT44502.1"/>
    <property type="molecule type" value="Genomic_DNA"/>
</dbReference>
<keyword evidence="8" id="KW-1185">Reference proteome</keyword>
<dbReference type="PROSITE" id="PS50931">
    <property type="entry name" value="HTH_LYSR"/>
    <property type="match status" value="1"/>
</dbReference>
<dbReference type="AlphaFoldDB" id="A0A4R7K0Z3"/>
<evidence type="ECO:0000256" key="4">
    <source>
        <dbReference type="ARBA" id="ARBA00023159"/>
    </source>
</evidence>
<dbReference type="Pfam" id="PF00126">
    <property type="entry name" value="HTH_1"/>
    <property type="match status" value="1"/>
</dbReference>
<proteinExistence type="inferred from homology"/>
<accession>A0A4R7K0Z3</accession>
<dbReference type="PRINTS" id="PR00039">
    <property type="entry name" value="HTHLYSR"/>
</dbReference>
<evidence type="ECO:0000256" key="2">
    <source>
        <dbReference type="ARBA" id="ARBA00023015"/>
    </source>
</evidence>
<name>A0A4R7K0Z3_9GAMM</name>
<dbReference type="Gene3D" id="3.40.190.10">
    <property type="entry name" value="Periplasmic binding protein-like II"/>
    <property type="match status" value="2"/>
</dbReference>
<dbReference type="GO" id="GO:0003677">
    <property type="term" value="F:DNA binding"/>
    <property type="evidence" value="ECO:0007669"/>
    <property type="project" value="UniProtKB-KW"/>
</dbReference>
<dbReference type="InterPro" id="IPR005119">
    <property type="entry name" value="LysR_subst-bd"/>
</dbReference>
<evidence type="ECO:0000259" key="6">
    <source>
        <dbReference type="PROSITE" id="PS50931"/>
    </source>
</evidence>
<dbReference type="Pfam" id="PF03466">
    <property type="entry name" value="LysR_substrate"/>
    <property type="match status" value="1"/>
</dbReference>
<reference evidence="7 8" key="1">
    <citation type="submission" date="2019-03" db="EMBL/GenBank/DDBJ databases">
        <title>Genomic Encyclopedia of Type Strains, Phase IV (KMG-IV): sequencing the most valuable type-strain genomes for metagenomic binning, comparative biology and taxonomic classification.</title>
        <authorList>
            <person name="Goeker M."/>
        </authorList>
    </citation>
    <scope>NUCLEOTIDE SEQUENCE [LARGE SCALE GENOMIC DNA]</scope>
    <source>
        <strain evidence="7 8">DSM 15505</strain>
    </source>
</reference>
<keyword evidence="2" id="KW-0805">Transcription regulation</keyword>
<comment type="similarity">
    <text evidence="1">Belongs to the LysR transcriptional regulatory family.</text>
</comment>
<dbReference type="CDD" id="cd08411">
    <property type="entry name" value="PBP2_OxyR"/>
    <property type="match status" value="1"/>
</dbReference>
<evidence type="ECO:0000313" key="7">
    <source>
        <dbReference type="EMBL" id="TDT44502.1"/>
    </source>
</evidence>
<sequence>MTLTELRYIVTLAREKHFGHAAERCHVSQPTLSVAVRKLEDELGVPLFERSKNSIQVTEIGRRIVDQAQRVLDQAGVIQDLAEDGKNQLNSPLKVGAIYTIGPYLFPHLLPELRREAPDMPLFIEEGYTGELRFKLRHSELDAIIVALPFEEPEVVTLPLYDEPFVVLMPSEHPLAAHDTISSDQLADQPLLLLGPGHCFRDQVLESVPELVETINTRRTESGGIVTEGSSLETIRHMVASGLGVTVLPLSAASAVNYREDILAVRPFEHPVPSRTVALAWRVTFPRPKAIDVLARAAAQCRSVTDGESDSATALRPPTRS</sequence>
<organism evidence="7 8">
    <name type="scientific">Halospina denitrificans</name>
    <dbReference type="NCBI Taxonomy" id="332522"/>
    <lineage>
        <taxon>Bacteria</taxon>
        <taxon>Pseudomonadati</taxon>
        <taxon>Pseudomonadota</taxon>
        <taxon>Gammaproteobacteria</taxon>
        <taxon>Halospina</taxon>
    </lineage>
</organism>
<keyword evidence="4" id="KW-0010">Activator</keyword>
<dbReference type="InterPro" id="IPR036390">
    <property type="entry name" value="WH_DNA-bd_sf"/>
</dbReference>
<evidence type="ECO:0000313" key="8">
    <source>
        <dbReference type="Proteomes" id="UP000295830"/>
    </source>
</evidence>
<dbReference type="SUPFAM" id="SSF46785">
    <property type="entry name" value="Winged helix' DNA-binding domain"/>
    <property type="match status" value="1"/>
</dbReference>
<dbReference type="Gene3D" id="1.10.10.10">
    <property type="entry name" value="Winged helix-like DNA-binding domain superfamily/Winged helix DNA-binding domain"/>
    <property type="match status" value="1"/>
</dbReference>
<dbReference type="PANTHER" id="PTHR30346">
    <property type="entry name" value="TRANSCRIPTIONAL DUAL REGULATOR HCAR-RELATED"/>
    <property type="match status" value="1"/>
</dbReference>
<evidence type="ECO:0000256" key="1">
    <source>
        <dbReference type="ARBA" id="ARBA00009437"/>
    </source>
</evidence>